<name>A0A8J3BQQ7_9FLAO</name>
<dbReference type="InterPro" id="IPR036249">
    <property type="entry name" value="Thioredoxin-like_sf"/>
</dbReference>
<organism evidence="3 4">
    <name type="scientific">Yeosuana aromativorans</name>
    <dbReference type="NCBI Taxonomy" id="288019"/>
    <lineage>
        <taxon>Bacteria</taxon>
        <taxon>Pseudomonadati</taxon>
        <taxon>Bacteroidota</taxon>
        <taxon>Flavobacteriia</taxon>
        <taxon>Flavobacteriales</taxon>
        <taxon>Flavobacteriaceae</taxon>
        <taxon>Yeosuana</taxon>
    </lineage>
</organism>
<protein>
    <recommendedName>
        <fullName evidence="2">Thioredoxin domain-containing protein</fullName>
    </recommendedName>
</protein>
<dbReference type="SUPFAM" id="SSF52833">
    <property type="entry name" value="Thioredoxin-like"/>
    <property type="match status" value="1"/>
</dbReference>
<gene>
    <name evidence="3" type="ORF">GCM10007962_24450</name>
</gene>
<dbReference type="AlphaFoldDB" id="A0A8J3BQQ7"/>
<reference evidence="3" key="1">
    <citation type="journal article" date="2014" name="Int. J. Syst. Evol. Microbiol.">
        <title>Complete genome sequence of Corynebacterium casei LMG S-19264T (=DSM 44701T), isolated from a smear-ripened cheese.</title>
        <authorList>
            <consortium name="US DOE Joint Genome Institute (JGI-PGF)"/>
            <person name="Walter F."/>
            <person name="Albersmeier A."/>
            <person name="Kalinowski J."/>
            <person name="Ruckert C."/>
        </authorList>
    </citation>
    <scope>NUCLEOTIDE SEQUENCE</scope>
    <source>
        <strain evidence="3">JCM 12862</strain>
    </source>
</reference>
<keyword evidence="4" id="KW-1185">Reference proteome</keyword>
<dbReference type="InterPro" id="IPR013766">
    <property type="entry name" value="Thioredoxin_domain"/>
</dbReference>
<dbReference type="PROSITE" id="PS00194">
    <property type="entry name" value="THIOREDOXIN_1"/>
    <property type="match status" value="1"/>
</dbReference>
<evidence type="ECO:0000313" key="4">
    <source>
        <dbReference type="Proteomes" id="UP000612329"/>
    </source>
</evidence>
<evidence type="ECO:0000313" key="3">
    <source>
        <dbReference type="EMBL" id="GGK29346.1"/>
    </source>
</evidence>
<proteinExistence type="predicted"/>
<reference evidence="3" key="2">
    <citation type="submission" date="2020-09" db="EMBL/GenBank/DDBJ databases">
        <authorList>
            <person name="Sun Q."/>
            <person name="Ohkuma M."/>
        </authorList>
    </citation>
    <scope>NUCLEOTIDE SEQUENCE</scope>
    <source>
        <strain evidence="3">JCM 12862</strain>
    </source>
</reference>
<feature type="domain" description="Thioredoxin" evidence="2">
    <location>
        <begin position="10"/>
        <end position="143"/>
    </location>
</feature>
<dbReference type="Pfam" id="PF13899">
    <property type="entry name" value="Thioredoxin_7"/>
    <property type="match status" value="1"/>
</dbReference>
<dbReference type="Proteomes" id="UP000612329">
    <property type="component" value="Unassembled WGS sequence"/>
</dbReference>
<comment type="caution">
    <text evidence="3">The sequence shown here is derived from an EMBL/GenBank/DDBJ whole genome shotgun (WGS) entry which is preliminary data.</text>
</comment>
<dbReference type="InterPro" id="IPR017937">
    <property type="entry name" value="Thioredoxin_CS"/>
</dbReference>
<sequence length="162" mass="18435">MLIVLGTQQVISQESAENILLKATEQAKKENKHVFIMFHASWCGWCKRMDKLMNDPACKEFFDNNYVIDHLVVKESENNKHLENPGANELLKQYKGDNSGIPFWLIFNKNGAFVDDSFDSKGNNLGCPASKEEVSQFINILKNTSAMNDDELQIIANTFIME</sequence>
<dbReference type="EMBL" id="BMNR01000005">
    <property type="protein sequence ID" value="GGK29346.1"/>
    <property type="molecule type" value="Genomic_DNA"/>
</dbReference>
<evidence type="ECO:0000256" key="1">
    <source>
        <dbReference type="ARBA" id="ARBA00023284"/>
    </source>
</evidence>
<evidence type="ECO:0000259" key="2">
    <source>
        <dbReference type="PROSITE" id="PS51352"/>
    </source>
</evidence>
<dbReference type="PROSITE" id="PS51352">
    <property type="entry name" value="THIOREDOXIN_2"/>
    <property type="match status" value="1"/>
</dbReference>
<dbReference type="Gene3D" id="3.40.30.10">
    <property type="entry name" value="Glutaredoxin"/>
    <property type="match status" value="1"/>
</dbReference>
<keyword evidence="1" id="KW-0676">Redox-active center</keyword>
<accession>A0A8J3BQQ7</accession>